<name>A0A9P6H5A7_9AGAM</name>
<evidence type="ECO:0000256" key="1">
    <source>
        <dbReference type="SAM" id="MobiDB-lite"/>
    </source>
</evidence>
<feature type="region of interest" description="Disordered" evidence="1">
    <location>
        <begin position="248"/>
        <end position="282"/>
    </location>
</feature>
<dbReference type="AlphaFoldDB" id="A0A9P6H5A7"/>
<reference evidence="2" key="2">
    <citation type="submission" date="2020-11" db="EMBL/GenBank/DDBJ databases">
        <authorList>
            <consortium name="DOE Joint Genome Institute"/>
            <person name="Kuo A."/>
            <person name="Miyauchi S."/>
            <person name="Kiss E."/>
            <person name="Drula E."/>
            <person name="Kohler A."/>
            <person name="Sanchez-Garcia M."/>
            <person name="Andreopoulos B."/>
            <person name="Barry K.W."/>
            <person name="Bonito G."/>
            <person name="Buee M."/>
            <person name="Carver A."/>
            <person name="Chen C."/>
            <person name="Cichocki N."/>
            <person name="Clum A."/>
            <person name="Culley D."/>
            <person name="Crous P.W."/>
            <person name="Fauchery L."/>
            <person name="Girlanda M."/>
            <person name="Hayes R."/>
            <person name="Keri Z."/>
            <person name="Labutti K."/>
            <person name="Lipzen A."/>
            <person name="Lombard V."/>
            <person name="Magnuson J."/>
            <person name="Maillard F."/>
            <person name="Morin E."/>
            <person name="Murat C."/>
            <person name="Nolan M."/>
            <person name="Ohm R."/>
            <person name="Pangilinan J."/>
            <person name="Pereira M."/>
            <person name="Perotto S."/>
            <person name="Peter M."/>
            <person name="Riley R."/>
            <person name="Sitrit Y."/>
            <person name="Stielow B."/>
            <person name="Szollosi G."/>
            <person name="Zifcakova L."/>
            <person name="Stursova M."/>
            <person name="Spatafora J.W."/>
            <person name="Tedersoo L."/>
            <person name="Vaario L.-M."/>
            <person name="Yamada A."/>
            <person name="Yan M."/>
            <person name="Wang P."/>
            <person name="Xu J."/>
            <person name="Bruns T."/>
            <person name="Baldrian P."/>
            <person name="Vilgalys R."/>
            <person name="Henrissat B."/>
            <person name="Grigoriev I.V."/>
            <person name="Hibbett D."/>
            <person name="Nagy L.G."/>
            <person name="Martin F.M."/>
        </authorList>
    </citation>
    <scope>NUCLEOTIDE SEQUENCE</scope>
    <source>
        <strain evidence="2">UH-Tt-Lm1</strain>
    </source>
</reference>
<feature type="compositionally biased region" description="Low complexity" evidence="1">
    <location>
        <begin position="38"/>
        <end position="54"/>
    </location>
</feature>
<feature type="region of interest" description="Disordered" evidence="1">
    <location>
        <begin position="1"/>
        <end position="82"/>
    </location>
</feature>
<accession>A0A9P6H5A7</accession>
<comment type="caution">
    <text evidence="2">The sequence shown here is derived from an EMBL/GenBank/DDBJ whole genome shotgun (WGS) entry which is preliminary data.</text>
</comment>
<proteinExistence type="predicted"/>
<protein>
    <submittedName>
        <fullName evidence="2">Uncharacterized protein</fullName>
    </submittedName>
</protein>
<evidence type="ECO:0000313" key="2">
    <source>
        <dbReference type="EMBL" id="KAF9779302.1"/>
    </source>
</evidence>
<organism evidence="2 3">
    <name type="scientific">Thelephora terrestris</name>
    <dbReference type="NCBI Taxonomy" id="56493"/>
    <lineage>
        <taxon>Eukaryota</taxon>
        <taxon>Fungi</taxon>
        <taxon>Dikarya</taxon>
        <taxon>Basidiomycota</taxon>
        <taxon>Agaricomycotina</taxon>
        <taxon>Agaricomycetes</taxon>
        <taxon>Thelephorales</taxon>
        <taxon>Thelephoraceae</taxon>
        <taxon>Thelephora</taxon>
    </lineage>
</organism>
<gene>
    <name evidence="2" type="ORF">BJ322DRAFT_1024664</name>
</gene>
<evidence type="ECO:0000313" key="3">
    <source>
        <dbReference type="Proteomes" id="UP000736335"/>
    </source>
</evidence>
<dbReference type="EMBL" id="WIUZ02000020">
    <property type="protein sequence ID" value="KAF9779302.1"/>
    <property type="molecule type" value="Genomic_DNA"/>
</dbReference>
<sequence length="282" mass="29976">MSEVVRIIGPGDPLPPPSTSFEPAVTCRRDDNVDQYESSDSCDFSSRSSSPTDGSEQDSREGTEEEELLDPGDGGGTTGESEVASLEDINPDARLTHSLLTFPPPSDILPARGPAATPAAVLGASGMQQPWEITPLSFLYPPLSAVIRSLHPPPNPFPFLIHPHHGLDLPQYRPQPGILCAPPLNSLELCFGRSGGSRRPRITRFLCAPPLDSLEPCFGRSGASGRPGITRFSTYLDGSAGLAPNCTLSPTPSFAPPPTSPLSGPLYPNNYQCTEPTPRSTH</sequence>
<dbReference type="Proteomes" id="UP000736335">
    <property type="component" value="Unassembled WGS sequence"/>
</dbReference>
<reference evidence="2" key="1">
    <citation type="journal article" date="2020" name="Nat. Commun.">
        <title>Large-scale genome sequencing of mycorrhizal fungi provides insights into the early evolution of symbiotic traits.</title>
        <authorList>
            <person name="Miyauchi S."/>
            <person name="Kiss E."/>
            <person name="Kuo A."/>
            <person name="Drula E."/>
            <person name="Kohler A."/>
            <person name="Sanchez-Garcia M."/>
            <person name="Morin E."/>
            <person name="Andreopoulos B."/>
            <person name="Barry K.W."/>
            <person name="Bonito G."/>
            <person name="Buee M."/>
            <person name="Carver A."/>
            <person name="Chen C."/>
            <person name="Cichocki N."/>
            <person name="Clum A."/>
            <person name="Culley D."/>
            <person name="Crous P.W."/>
            <person name="Fauchery L."/>
            <person name="Girlanda M."/>
            <person name="Hayes R.D."/>
            <person name="Keri Z."/>
            <person name="LaButti K."/>
            <person name="Lipzen A."/>
            <person name="Lombard V."/>
            <person name="Magnuson J."/>
            <person name="Maillard F."/>
            <person name="Murat C."/>
            <person name="Nolan M."/>
            <person name="Ohm R.A."/>
            <person name="Pangilinan J."/>
            <person name="Pereira M.F."/>
            <person name="Perotto S."/>
            <person name="Peter M."/>
            <person name="Pfister S."/>
            <person name="Riley R."/>
            <person name="Sitrit Y."/>
            <person name="Stielow J.B."/>
            <person name="Szollosi G."/>
            <person name="Zifcakova L."/>
            <person name="Stursova M."/>
            <person name="Spatafora J.W."/>
            <person name="Tedersoo L."/>
            <person name="Vaario L.M."/>
            <person name="Yamada A."/>
            <person name="Yan M."/>
            <person name="Wang P."/>
            <person name="Xu J."/>
            <person name="Bruns T."/>
            <person name="Baldrian P."/>
            <person name="Vilgalys R."/>
            <person name="Dunand C."/>
            <person name="Henrissat B."/>
            <person name="Grigoriev I.V."/>
            <person name="Hibbett D."/>
            <person name="Nagy L.G."/>
            <person name="Martin F.M."/>
        </authorList>
    </citation>
    <scope>NUCLEOTIDE SEQUENCE</scope>
    <source>
        <strain evidence="2">UH-Tt-Lm1</strain>
    </source>
</reference>
<keyword evidence="3" id="KW-1185">Reference proteome</keyword>
<feature type="compositionally biased region" description="Polar residues" evidence="1">
    <location>
        <begin position="269"/>
        <end position="282"/>
    </location>
</feature>